<sequence>MIKKYLILNKLHQGKLVAVIRGGSGREAYGIANACIKGGIQNIEITFTTPDALAVIQRLAERFGERDAVIGAGTVLDAHMARMAMLHGASYIVSPHFSKEISEICNLYSIPYLPGCLTPTEMTEALKAGVEVVKVFPGDVVGPNYIANLKGPIPNIQLMPSGGVSLDNVNEWLHKGSFAVGIGSVLTKGAMGDYDEIEKRARSFVDKITHIK</sequence>
<reference evidence="7" key="1">
    <citation type="submission" date="2016-10" db="EMBL/GenBank/DDBJ databases">
        <authorList>
            <person name="Varghese N."/>
            <person name="Submissions S."/>
        </authorList>
    </citation>
    <scope>NUCLEOTIDE SEQUENCE [LARGE SCALE GENOMIC DNA]</scope>
    <source>
        <strain evidence="7">SP</strain>
    </source>
</reference>
<evidence type="ECO:0000313" key="6">
    <source>
        <dbReference type="EMBL" id="SDY23083.1"/>
    </source>
</evidence>
<protein>
    <submittedName>
        <fullName evidence="6">2-dehydro-3-deoxyphosphogluconate aldolase / (4S)-4-hydroxy-2-oxoglutarate aldolase</fullName>
    </submittedName>
</protein>
<dbReference type="SUPFAM" id="SSF51569">
    <property type="entry name" value="Aldolase"/>
    <property type="match status" value="1"/>
</dbReference>
<name>A0A1H3I5U6_9BACI</name>
<dbReference type="STRING" id="1503961.SAMN05421736_101727"/>
<accession>A0A1H3I5U6</accession>
<dbReference type="PANTHER" id="PTHR30246">
    <property type="entry name" value="2-KETO-3-DEOXY-6-PHOSPHOGLUCONATE ALDOLASE"/>
    <property type="match status" value="1"/>
</dbReference>
<dbReference type="PANTHER" id="PTHR30246:SF1">
    <property type="entry name" value="2-DEHYDRO-3-DEOXY-6-PHOSPHOGALACTONATE ALDOLASE-RELATED"/>
    <property type="match status" value="1"/>
</dbReference>
<comment type="subunit">
    <text evidence="3">Homotrimer.</text>
</comment>
<evidence type="ECO:0000256" key="4">
    <source>
        <dbReference type="ARBA" id="ARBA00023239"/>
    </source>
</evidence>
<evidence type="ECO:0000313" key="7">
    <source>
        <dbReference type="Proteomes" id="UP000198935"/>
    </source>
</evidence>
<evidence type="ECO:0000256" key="3">
    <source>
        <dbReference type="ARBA" id="ARBA00011233"/>
    </source>
</evidence>
<keyword evidence="5" id="KW-0119">Carbohydrate metabolism</keyword>
<dbReference type="CDD" id="cd00452">
    <property type="entry name" value="KDPG_aldolase"/>
    <property type="match status" value="1"/>
</dbReference>
<dbReference type="EMBL" id="FNPI01000001">
    <property type="protein sequence ID" value="SDY23083.1"/>
    <property type="molecule type" value="Genomic_DNA"/>
</dbReference>
<dbReference type="GO" id="GO:0016829">
    <property type="term" value="F:lyase activity"/>
    <property type="evidence" value="ECO:0007669"/>
    <property type="project" value="UniProtKB-KW"/>
</dbReference>
<dbReference type="AlphaFoldDB" id="A0A1H3I5U6"/>
<dbReference type="Gene3D" id="3.20.20.70">
    <property type="entry name" value="Aldolase class I"/>
    <property type="match status" value="1"/>
</dbReference>
<dbReference type="NCBIfam" id="NF005119">
    <property type="entry name" value="PRK06552.1"/>
    <property type="match status" value="1"/>
</dbReference>
<comment type="similarity">
    <text evidence="2">Belongs to the KHG/KDPG aldolase family.</text>
</comment>
<proteinExistence type="inferred from homology"/>
<comment type="pathway">
    <text evidence="1">Carbohydrate acid metabolism.</text>
</comment>
<dbReference type="Pfam" id="PF01081">
    <property type="entry name" value="Aldolase"/>
    <property type="match status" value="1"/>
</dbReference>
<evidence type="ECO:0000256" key="5">
    <source>
        <dbReference type="ARBA" id="ARBA00023277"/>
    </source>
</evidence>
<evidence type="ECO:0000256" key="1">
    <source>
        <dbReference type="ARBA" id="ARBA00004761"/>
    </source>
</evidence>
<dbReference type="Proteomes" id="UP000198935">
    <property type="component" value="Unassembled WGS sequence"/>
</dbReference>
<keyword evidence="4" id="KW-0456">Lyase</keyword>
<organism evidence="6 7">
    <name type="scientific">Evansella caseinilytica</name>
    <dbReference type="NCBI Taxonomy" id="1503961"/>
    <lineage>
        <taxon>Bacteria</taxon>
        <taxon>Bacillati</taxon>
        <taxon>Bacillota</taxon>
        <taxon>Bacilli</taxon>
        <taxon>Bacillales</taxon>
        <taxon>Bacillaceae</taxon>
        <taxon>Evansella</taxon>
    </lineage>
</organism>
<gene>
    <name evidence="6" type="ORF">SAMN05421736_101727</name>
</gene>
<evidence type="ECO:0000256" key="2">
    <source>
        <dbReference type="ARBA" id="ARBA00006906"/>
    </source>
</evidence>
<dbReference type="InterPro" id="IPR013785">
    <property type="entry name" value="Aldolase_TIM"/>
</dbReference>
<keyword evidence="7" id="KW-1185">Reference proteome</keyword>
<dbReference type="InterPro" id="IPR000887">
    <property type="entry name" value="Aldlse_KDPG_KHG"/>
</dbReference>
<dbReference type="NCBIfam" id="TIGR01182">
    <property type="entry name" value="eda"/>
    <property type="match status" value="1"/>
</dbReference>